<dbReference type="InterPro" id="IPR048020">
    <property type="entry name" value="Transpos_IS3"/>
</dbReference>
<dbReference type="PANTHER" id="PTHR46889:SF4">
    <property type="entry name" value="TRANSPOSASE INSO FOR INSERTION SEQUENCE ELEMENT IS911B-RELATED"/>
    <property type="match status" value="1"/>
</dbReference>
<dbReference type="GO" id="GO:0003676">
    <property type="term" value="F:nucleic acid binding"/>
    <property type="evidence" value="ECO:0007669"/>
    <property type="project" value="InterPro"/>
</dbReference>
<accession>A0A564SIW3</accession>
<evidence type="ECO:0000313" key="2">
    <source>
        <dbReference type="EMBL" id="VUW94743.1"/>
    </source>
</evidence>
<name>A0A564SIW3_9FIRM</name>
<protein>
    <submittedName>
        <fullName evidence="2">Integrase core domain protein</fullName>
    </submittedName>
</protein>
<reference evidence="2 3" key="1">
    <citation type="submission" date="2019-07" db="EMBL/GenBank/DDBJ databases">
        <authorList>
            <person name="Hibberd C M."/>
            <person name="Gehrig L. J."/>
            <person name="Chang H.-W."/>
            <person name="Venkatesh S."/>
        </authorList>
    </citation>
    <scope>NUCLEOTIDE SEQUENCE [LARGE SCALE GENOMIC DNA]</scope>
    <source>
        <strain evidence="2">Ruminococcus_obeum_SSTS_Bg7063</strain>
    </source>
</reference>
<evidence type="ECO:0000313" key="3">
    <source>
        <dbReference type="Proteomes" id="UP000409147"/>
    </source>
</evidence>
<dbReference type="Pfam" id="PF13333">
    <property type="entry name" value="rve_2"/>
    <property type="match status" value="1"/>
</dbReference>
<dbReference type="SUPFAM" id="SSF53098">
    <property type="entry name" value="Ribonuclease H-like"/>
    <property type="match status" value="1"/>
</dbReference>
<evidence type="ECO:0000259" key="1">
    <source>
        <dbReference type="PROSITE" id="PS50994"/>
    </source>
</evidence>
<dbReference type="PROSITE" id="PS50994">
    <property type="entry name" value="INTEGRASE"/>
    <property type="match status" value="1"/>
</dbReference>
<dbReference type="RefSeq" id="WP_243127936.1">
    <property type="nucleotide sequence ID" value="NZ_CABHNB010000010.1"/>
</dbReference>
<dbReference type="InterPro" id="IPR036397">
    <property type="entry name" value="RNaseH_sf"/>
</dbReference>
<proteinExistence type="predicted"/>
<dbReference type="NCBIfam" id="NF033516">
    <property type="entry name" value="transpos_IS3"/>
    <property type="match status" value="1"/>
</dbReference>
<dbReference type="Gene3D" id="3.30.420.10">
    <property type="entry name" value="Ribonuclease H-like superfamily/Ribonuclease H"/>
    <property type="match status" value="1"/>
</dbReference>
<organism evidence="2 3">
    <name type="scientific">Blautia obeum</name>
    <dbReference type="NCBI Taxonomy" id="40520"/>
    <lineage>
        <taxon>Bacteria</taxon>
        <taxon>Bacillati</taxon>
        <taxon>Bacillota</taxon>
        <taxon>Clostridia</taxon>
        <taxon>Lachnospirales</taxon>
        <taxon>Lachnospiraceae</taxon>
        <taxon>Blautia</taxon>
    </lineage>
</organism>
<keyword evidence="3" id="KW-1185">Reference proteome</keyword>
<dbReference type="InterPro" id="IPR050900">
    <property type="entry name" value="Transposase_IS3/IS150/IS904"/>
</dbReference>
<dbReference type="EMBL" id="CABHNB010000010">
    <property type="protein sequence ID" value="VUW94743.1"/>
    <property type="molecule type" value="Genomic_DNA"/>
</dbReference>
<dbReference type="PANTHER" id="PTHR46889">
    <property type="entry name" value="TRANSPOSASE INSF FOR INSERTION SEQUENCE IS3B-RELATED"/>
    <property type="match status" value="1"/>
</dbReference>
<dbReference type="GO" id="GO:0015074">
    <property type="term" value="P:DNA integration"/>
    <property type="evidence" value="ECO:0007669"/>
    <property type="project" value="InterPro"/>
</dbReference>
<dbReference type="Proteomes" id="UP000409147">
    <property type="component" value="Unassembled WGS sequence"/>
</dbReference>
<dbReference type="InterPro" id="IPR012337">
    <property type="entry name" value="RNaseH-like_sf"/>
</dbReference>
<feature type="domain" description="Integrase catalytic" evidence="1">
    <location>
        <begin position="1"/>
        <end position="180"/>
    </location>
</feature>
<dbReference type="InterPro" id="IPR001584">
    <property type="entry name" value="Integrase_cat-core"/>
</dbReference>
<gene>
    <name evidence="2" type="ORF">ROSSTS7063_00630</name>
</gene>
<dbReference type="Pfam" id="PF00665">
    <property type="entry name" value="rve"/>
    <property type="match status" value="1"/>
</dbReference>
<dbReference type="AlphaFoldDB" id="A0A564SIW3"/>
<sequence length="182" mass="21299">MDFQFYQLFLNDGDDASRIDFFIIIGTEFKYGTSFDDIHKLYLSVILDLCDRRPVAYVLGDSNNNQLVFDTFDQAVTLNPDAKPIFHSDRGYQYTSRAFHHKLEQAGMTQSMSRVAHCTDNGPMEGFWGILKREMYYKKKFHSREELVSAIVEYIDYYRNDRPQRGLGILTPMEYHDMLMAA</sequence>